<dbReference type="GO" id="GO:0005829">
    <property type="term" value="C:cytosol"/>
    <property type="evidence" value="ECO:0007669"/>
    <property type="project" value="TreeGrafter"/>
</dbReference>
<keyword evidence="10" id="KW-0966">Cell projection</keyword>
<gene>
    <name evidence="10" type="ORF">L196_04381</name>
</gene>
<evidence type="ECO:0000259" key="6">
    <source>
        <dbReference type="Pfam" id="PF00460"/>
    </source>
</evidence>
<keyword evidence="4 5" id="KW-0975">Bacterial flagellum</keyword>
<evidence type="ECO:0000256" key="2">
    <source>
        <dbReference type="ARBA" id="ARBA00009677"/>
    </source>
</evidence>
<dbReference type="PANTHER" id="PTHR30435:SF1">
    <property type="entry name" value="FLAGELLAR HOOK PROTEIN FLGE"/>
    <property type="match status" value="1"/>
</dbReference>
<dbReference type="RefSeq" id="WP_015006218.1">
    <property type="nucleotide sequence ID" value="NZ_JBLWZB010000004.1"/>
</dbReference>
<evidence type="ECO:0000256" key="1">
    <source>
        <dbReference type="ARBA" id="ARBA00004117"/>
    </source>
</evidence>
<evidence type="ECO:0000256" key="3">
    <source>
        <dbReference type="ARBA" id="ARBA00019015"/>
    </source>
</evidence>
<dbReference type="NCBIfam" id="NF004238">
    <property type="entry name" value="PRK05682.1-1"/>
    <property type="match status" value="1"/>
</dbReference>
<feature type="domain" description="Flagellar hook protein FlgE/F/G-like D1" evidence="9">
    <location>
        <begin position="83"/>
        <end position="151"/>
    </location>
</feature>
<feature type="domain" description="Flagellar basal body rod protein N-terminal" evidence="6">
    <location>
        <begin position="3"/>
        <end position="33"/>
    </location>
</feature>
<dbReference type="GO" id="GO:0071978">
    <property type="term" value="P:bacterial-type flagellum-dependent swarming motility"/>
    <property type="evidence" value="ECO:0007669"/>
    <property type="project" value="TreeGrafter"/>
</dbReference>
<dbReference type="Pfam" id="PF22692">
    <property type="entry name" value="LlgE_F_G_D1"/>
    <property type="match status" value="1"/>
</dbReference>
<comment type="subcellular location">
    <subcellularLocation>
        <location evidence="1 5">Bacterial flagellum basal body</location>
    </subcellularLocation>
</comment>
<dbReference type="InterPro" id="IPR020013">
    <property type="entry name" value="Flagellar_FlgE/F/G"/>
</dbReference>
<dbReference type="PROSITE" id="PS00588">
    <property type="entry name" value="FLAGELLA_BB_ROD"/>
    <property type="match status" value="1"/>
</dbReference>
<keyword evidence="10" id="KW-0282">Flagellum</keyword>
<dbReference type="InterPro" id="IPR037058">
    <property type="entry name" value="Falgellar_hook_FlgE_sf"/>
</dbReference>
<dbReference type="InterPro" id="IPR019776">
    <property type="entry name" value="Flagellar_basal_body_rod_CS"/>
</dbReference>
<dbReference type="NCBIfam" id="TIGR03506">
    <property type="entry name" value="FlgEFG_subfam"/>
    <property type="match status" value="1"/>
</dbReference>
<dbReference type="Gene3D" id="2.60.98.20">
    <property type="entry name" value="Flagellar hook protein FlgE"/>
    <property type="match status" value="1"/>
</dbReference>
<dbReference type="SUPFAM" id="SSF117143">
    <property type="entry name" value="Flagellar hook protein flgE"/>
    <property type="match status" value="1"/>
</dbReference>
<evidence type="ECO:0000313" key="11">
    <source>
        <dbReference type="Proteomes" id="UP000015462"/>
    </source>
</evidence>
<keyword evidence="11" id="KW-1185">Reference proteome</keyword>
<name>A0AB33Z3G5_9GAMM</name>
<evidence type="ECO:0000313" key="10">
    <source>
        <dbReference type="EMBL" id="EPD13743.1"/>
    </source>
</evidence>
<dbReference type="Pfam" id="PF06429">
    <property type="entry name" value="Flg_bbr_C"/>
    <property type="match status" value="1"/>
</dbReference>
<dbReference type="InterPro" id="IPR011491">
    <property type="entry name" value="FlgE_D2"/>
</dbReference>
<comment type="function">
    <text evidence="5">A flexible structure which links the flagellar filament to the drive apparatus in the basal body.</text>
</comment>
<dbReference type="Pfam" id="PF07559">
    <property type="entry name" value="FlgE_D2"/>
    <property type="match status" value="1"/>
</dbReference>
<comment type="similarity">
    <text evidence="2 5">Belongs to the flagella basal body rod proteins family.</text>
</comment>
<evidence type="ECO:0000259" key="7">
    <source>
        <dbReference type="Pfam" id="PF06429"/>
    </source>
</evidence>
<feature type="domain" description="Flagellar hook protein FlgE D2" evidence="8">
    <location>
        <begin position="171"/>
        <end position="307"/>
    </location>
</feature>
<dbReference type="AlphaFoldDB" id="A0AB33Z3G5"/>
<dbReference type="InterPro" id="IPR001444">
    <property type="entry name" value="Flag_bb_rod_N"/>
</dbReference>
<evidence type="ECO:0000259" key="8">
    <source>
        <dbReference type="Pfam" id="PF07559"/>
    </source>
</evidence>
<dbReference type="GO" id="GO:0009425">
    <property type="term" value="C:bacterial-type flagellum basal body"/>
    <property type="evidence" value="ECO:0007669"/>
    <property type="project" value="UniProtKB-SubCell"/>
</dbReference>
<dbReference type="EMBL" id="ASHL01000002">
    <property type="protein sequence ID" value="EPD13743.1"/>
    <property type="molecule type" value="Genomic_DNA"/>
</dbReference>
<comment type="caution">
    <text evidence="10">The sequence shown here is derived from an EMBL/GenBank/DDBJ whole genome shotgun (WGS) entry which is preliminary data.</text>
</comment>
<dbReference type="Pfam" id="PF00460">
    <property type="entry name" value="Flg_bb_rod"/>
    <property type="match status" value="1"/>
</dbReference>
<evidence type="ECO:0000256" key="5">
    <source>
        <dbReference type="RuleBase" id="RU362116"/>
    </source>
</evidence>
<protein>
    <recommendedName>
        <fullName evidence="3 5">Flagellar hook protein FlgE</fullName>
    </recommendedName>
</protein>
<keyword evidence="10" id="KW-0969">Cilium</keyword>
<sequence length="426" mass="44137">MSFRTSLSGLDASATDLSVIGNNIANASTNGFKESRTEFADVFATSFTGVSGNTPGSGVRVASVSQQFGQGNVEFTSSSLDLAINGDGFFVLSDNGTNVYTRAGAYSTDKDGFVVDSSGRQLQTFPSNGNGTFNTGNLASLQLSTGDSAPSATTSVEPTLNLDSQQTVPSTYTTFPIDPTEFSATDADSYNHSTSTTVFDSLGNDFPATMYYVASDPSSNEWQVHTYVDGNPLTLNAGADDFLTMTFDSLGSFQSIAEAATPSSGNVAFDALPMSNGAANLALNFDYSDTTQYGGDFAVNSLSQDGFASGRLSGISVDEAGIVSATFTNGQSTELGQVALATFPNSHGLRQLGDTSWADTFAAGDRVIGSAGTAGFGSLQSGALEASNVDIATELVSLITAQRNFQANAQAISTENEIQTAIINIR</sequence>
<feature type="domain" description="Flagellar basal-body/hook protein C-terminal" evidence="7">
    <location>
        <begin position="380"/>
        <end position="425"/>
    </location>
</feature>
<dbReference type="InterPro" id="IPR010930">
    <property type="entry name" value="Flg_bb/hook_C_dom"/>
</dbReference>
<organism evidence="10 11">
    <name type="scientific">Cycloclasticus pugetii</name>
    <dbReference type="NCBI Taxonomy" id="34068"/>
    <lineage>
        <taxon>Bacteria</taxon>
        <taxon>Pseudomonadati</taxon>
        <taxon>Pseudomonadota</taxon>
        <taxon>Gammaproteobacteria</taxon>
        <taxon>Thiotrichales</taxon>
        <taxon>Piscirickettsiaceae</taxon>
        <taxon>Cycloclasticus</taxon>
    </lineage>
</organism>
<dbReference type="InterPro" id="IPR037925">
    <property type="entry name" value="FlgE/F/G-like"/>
</dbReference>
<evidence type="ECO:0000259" key="9">
    <source>
        <dbReference type="Pfam" id="PF22692"/>
    </source>
</evidence>
<dbReference type="GO" id="GO:0009424">
    <property type="term" value="C:bacterial-type flagellum hook"/>
    <property type="evidence" value="ECO:0007669"/>
    <property type="project" value="TreeGrafter"/>
</dbReference>
<dbReference type="Proteomes" id="UP000015462">
    <property type="component" value="Unassembled WGS sequence"/>
</dbReference>
<reference evidence="10 11" key="1">
    <citation type="journal article" date="2013" name="Genome Announc.">
        <title>Genome Sequence of the Pyrene- and Fluoranthene-Degrading Bacterium Cycloclasticus sp. Strain PY97M.</title>
        <authorList>
            <person name="Cui Z."/>
            <person name="Xu G."/>
            <person name="Li Q."/>
            <person name="Gao W."/>
            <person name="Zheng L."/>
        </authorList>
    </citation>
    <scope>NUCLEOTIDE SEQUENCE [LARGE SCALE GENOMIC DNA]</scope>
    <source>
        <strain evidence="10 11">PY97M</strain>
    </source>
</reference>
<proteinExistence type="inferred from homology"/>
<dbReference type="InterPro" id="IPR053967">
    <property type="entry name" value="LlgE_F_G-like_D1"/>
</dbReference>
<accession>A0AB33Z3G5</accession>
<evidence type="ECO:0000256" key="4">
    <source>
        <dbReference type="ARBA" id="ARBA00023143"/>
    </source>
</evidence>
<dbReference type="PANTHER" id="PTHR30435">
    <property type="entry name" value="FLAGELLAR PROTEIN"/>
    <property type="match status" value="1"/>
</dbReference>